<dbReference type="RefSeq" id="WP_119334312.1">
    <property type="nucleotide sequence ID" value="NZ_AP018558.1"/>
</dbReference>
<dbReference type="CDD" id="cd21153">
    <property type="entry name" value="PUA_RlmI"/>
    <property type="match status" value="1"/>
</dbReference>
<dbReference type="Gene3D" id="3.30.750.80">
    <property type="entry name" value="RNA methyltransferase domain (HRMD) like"/>
    <property type="match status" value="1"/>
</dbReference>
<evidence type="ECO:0000256" key="8">
    <source>
        <dbReference type="ARBA" id="ARBA00038091"/>
    </source>
</evidence>
<comment type="subcellular location">
    <subcellularLocation>
        <location evidence="1">Cytoplasm</location>
    </subcellularLocation>
</comment>
<dbReference type="GO" id="GO:0005737">
    <property type="term" value="C:cytoplasm"/>
    <property type="evidence" value="ECO:0007669"/>
    <property type="project" value="UniProtKB-SubCell"/>
</dbReference>
<dbReference type="GO" id="GO:0003723">
    <property type="term" value="F:RNA binding"/>
    <property type="evidence" value="ECO:0007669"/>
    <property type="project" value="UniProtKB-KW"/>
</dbReference>
<dbReference type="Gene3D" id="2.30.130.10">
    <property type="entry name" value="PUA domain"/>
    <property type="match status" value="1"/>
</dbReference>
<dbReference type="SUPFAM" id="SSF88697">
    <property type="entry name" value="PUA domain-like"/>
    <property type="match status" value="1"/>
</dbReference>
<dbReference type="CDD" id="cd11572">
    <property type="entry name" value="RlmI_M_like"/>
    <property type="match status" value="1"/>
</dbReference>
<protein>
    <submittedName>
        <fullName evidence="10">SAM-dependent methyltransferase</fullName>
    </submittedName>
</protein>
<dbReference type="GO" id="GO:0006364">
    <property type="term" value="P:rRNA processing"/>
    <property type="evidence" value="ECO:0007669"/>
    <property type="project" value="UniProtKB-KW"/>
</dbReference>
<comment type="similarity">
    <text evidence="8">Belongs to the methyltransferase superfamily. RlmI family.</text>
</comment>
<proteinExistence type="inferred from homology"/>
<evidence type="ECO:0000313" key="10">
    <source>
        <dbReference type="EMBL" id="BBD76475.1"/>
    </source>
</evidence>
<evidence type="ECO:0000256" key="1">
    <source>
        <dbReference type="ARBA" id="ARBA00004496"/>
    </source>
</evidence>
<dbReference type="KEGG" id="htl:HPTL_0205"/>
<keyword evidence="5 10" id="KW-0808">Transferase</keyword>
<feature type="domain" description="PUA" evidence="9">
    <location>
        <begin position="2"/>
        <end position="87"/>
    </location>
</feature>
<evidence type="ECO:0000256" key="7">
    <source>
        <dbReference type="ARBA" id="ARBA00022884"/>
    </source>
</evidence>
<name>A0A2Z6DVQ1_HYDTE</name>
<dbReference type="GO" id="GO:0008168">
    <property type="term" value="F:methyltransferase activity"/>
    <property type="evidence" value="ECO:0007669"/>
    <property type="project" value="UniProtKB-KW"/>
</dbReference>
<dbReference type="InterPro" id="IPR002478">
    <property type="entry name" value="PUA"/>
</dbReference>
<accession>A0A2Z6DVQ1</accession>
<keyword evidence="7" id="KW-0694">RNA-binding</keyword>
<dbReference type="InterPro" id="IPR015947">
    <property type="entry name" value="PUA-like_sf"/>
</dbReference>
<dbReference type="OrthoDB" id="5296825at2"/>
<dbReference type="InterPro" id="IPR029063">
    <property type="entry name" value="SAM-dependent_MTases_sf"/>
</dbReference>
<dbReference type="InterPro" id="IPR019614">
    <property type="entry name" value="SAM-dep_methyl-trfase"/>
</dbReference>
<keyword evidence="2" id="KW-0963">Cytoplasm</keyword>
<gene>
    <name evidence="10" type="ORF">HPTL_0205</name>
</gene>
<organism evidence="10 11">
    <name type="scientific">Hydrogenophilus thermoluteolus</name>
    <name type="common">Pseudomonas hydrogenothermophila</name>
    <dbReference type="NCBI Taxonomy" id="297"/>
    <lineage>
        <taxon>Bacteria</taxon>
        <taxon>Pseudomonadati</taxon>
        <taxon>Pseudomonadota</taxon>
        <taxon>Hydrogenophilia</taxon>
        <taxon>Hydrogenophilales</taxon>
        <taxon>Hydrogenophilaceae</taxon>
        <taxon>Hydrogenophilus</taxon>
    </lineage>
</organism>
<dbReference type="PANTHER" id="PTHR42873">
    <property type="entry name" value="RIBOSOMAL RNA LARGE SUBUNIT METHYLTRANSFERASE"/>
    <property type="match status" value="1"/>
</dbReference>
<dbReference type="InterPro" id="IPR036974">
    <property type="entry name" value="PUA_sf"/>
</dbReference>
<dbReference type="CDD" id="cd02440">
    <property type="entry name" value="AdoMet_MTases"/>
    <property type="match status" value="1"/>
</dbReference>
<dbReference type="Gene3D" id="3.40.50.150">
    <property type="entry name" value="Vaccinia Virus protein VP39"/>
    <property type="match status" value="1"/>
</dbReference>
<dbReference type="Proteomes" id="UP000262004">
    <property type="component" value="Chromosome"/>
</dbReference>
<dbReference type="GO" id="GO:0032259">
    <property type="term" value="P:methylation"/>
    <property type="evidence" value="ECO:0007669"/>
    <property type="project" value="UniProtKB-KW"/>
</dbReference>
<evidence type="ECO:0000313" key="11">
    <source>
        <dbReference type="Proteomes" id="UP000262004"/>
    </source>
</evidence>
<dbReference type="Pfam" id="PF10672">
    <property type="entry name" value="Methyltrans_SAM"/>
    <property type="match status" value="1"/>
</dbReference>
<keyword evidence="3" id="KW-0698">rRNA processing</keyword>
<dbReference type="PROSITE" id="PS50890">
    <property type="entry name" value="PUA"/>
    <property type="match status" value="1"/>
</dbReference>
<dbReference type="PANTHER" id="PTHR42873:SF1">
    <property type="entry name" value="S-ADENOSYLMETHIONINE-DEPENDENT METHYLTRANSFERASE DOMAIN-CONTAINING PROTEIN"/>
    <property type="match status" value="1"/>
</dbReference>
<evidence type="ECO:0000256" key="6">
    <source>
        <dbReference type="ARBA" id="ARBA00022691"/>
    </source>
</evidence>
<dbReference type="InterPro" id="IPR041532">
    <property type="entry name" value="RlmI-like_PUA"/>
</dbReference>
<dbReference type="SUPFAM" id="SSF53335">
    <property type="entry name" value="S-adenosyl-L-methionine-dependent methyltransferases"/>
    <property type="match status" value="1"/>
</dbReference>
<evidence type="ECO:0000256" key="5">
    <source>
        <dbReference type="ARBA" id="ARBA00022679"/>
    </source>
</evidence>
<evidence type="ECO:0000259" key="9">
    <source>
        <dbReference type="SMART" id="SM00359"/>
    </source>
</evidence>
<evidence type="ECO:0000256" key="4">
    <source>
        <dbReference type="ARBA" id="ARBA00022603"/>
    </source>
</evidence>
<keyword evidence="4 10" id="KW-0489">Methyltransferase</keyword>
<evidence type="ECO:0000256" key="2">
    <source>
        <dbReference type="ARBA" id="ARBA00022490"/>
    </source>
</evidence>
<reference evidence="10 11" key="1">
    <citation type="submission" date="2018-04" db="EMBL/GenBank/DDBJ databases">
        <title>Complete genome sequence of Hydrogenophilus thermoluteolus TH-1.</title>
        <authorList>
            <person name="Arai H."/>
        </authorList>
    </citation>
    <scope>NUCLEOTIDE SEQUENCE [LARGE SCALE GENOMIC DNA]</scope>
    <source>
        <strain evidence="10 11">TH-1</strain>
    </source>
</reference>
<keyword evidence="6" id="KW-0949">S-adenosyl-L-methionine</keyword>
<dbReference type="AlphaFoldDB" id="A0A2Z6DVQ1"/>
<dbReference type="SMART" id="SM00359">
    <property type="entry name" value="PUA"/>
    <property type="match status" value="1"/>
</dbReference>
<sequence length="396" mass="43194">MADLILKPGKERAVKARHPWIFAQSVAKVVGRVENGGTVRVCAHDGTPLARAGISFTSGIRARIWRFDPDQPVDHAFFRRQVAQAVAWRARYPTLAGQSGVRLVHGEADGLPGVIVDRYGSVAVLQITFAGAERWRDVIVEALVRACPDLCAVYERSDSEVRQREGLAPRVGLLWGTLPETVSIDEYGVRFAVDIAGGHKTGFYLDQRENRRLVQQLASGLRVLNTFCYTGGFSLHALKGGAQEVWSVDSSAPALTWLKKNLALNAALPTDRSRVLEADVFSGLREWLQAGEQFDLVILDPPKFAPSAAHVPKAKRAYRDINLFGMRLVRPGGYLMTYSCSGGIGVEEFQALIATCAAENRRSGQIVARLSAGADHPIGLGAPEGEYLKGLLVRLD</sequence>
<dbReference type="Pfam" id="PF17785">
    <property type="entry name" value="PUA_3"/>
    <property type="match status" value="1"/>
</dbReference>
<keyword evidence="11" id="KW-1185">Reference proteome</keyword>
<dbReference type="EMBL" id="AP018558">
    <property type="protein sequence ID" value="BBD76475.1"/>
    <property type="molecule type" value="Genomic_DNA"/>
</dbReference>
<evidence type="ECO:0000256" key="3">
    <source>
        <dbReference type="ARBA" id="ARBA00022552"/>
    </source>
</evidence>